<feature type="transmembrane region" description="Helical" evidence="1">
    <location>
        <begin position="206"/>
        <end position="226"/>
    </location>
</feature>
<evidence type="ECO:0000313" key="3">
    <source>
        <dbReference type="Proteomes" id="UP000019225"/>
    </source>
</evidence>
<dbReference type="AlphaFoldDB" id="W5W6J7"/>
<feature type="transmembrane region" description="Helical" evidence="1">
    <location>
        <begin position="172"/>
        <end position="194"/>
    </location>
</feature>
<organism evidence="2 3">
    <name type="scientific">Kutzneria albida DSM 43870</name>
    <dbReference type="NCBI Taxonomy" id="1449976"/>
    <lineage>
        <taxon>Bacteria</taxon>
        <taxon>Bacillati</taxon>
        <taxon>Actinomycetota</taxon>
        <taxon>Actinomycetes</taxon>
        <taxon>Pseudonocardiales</taxon>
        <taxon>Pseudonocardiaceae</taxon>
        <taxon>Kutzneria</taxon>
    </lineage>
</organism>
<proteinExistence type="predicted"/>
<dbReference type="Proteomes" id="UP000019225">
    <property type="component" value="Chromosome"/>
</dbReference>
<dbReference type="HOGENOM" id="CLU_1238045_0_0_11"/>
<dbReference type="RefSeq" id="WP_025356522.1">
    <property type="nucleotide sequence ID" value="NZ_CP007155.1"/>
</dbReference>
<protein>
    <submittedName>
        <fullName evidence="2">Putative secreted protein</fullName>
    </submittedName>
</protein>
<keyword evidence="1" id="KW-0812">Transmembrane</keyword>
<sequence length="246" mass="25700">MTQNAQARLIAKLVYLSCQRFPFWFLTLAAAVAVLVGVLATVSAALNHSIWEKIAVGAALYFPLALAIMTVPVQLRVYVTNDSTRRAFTLGAIGGLVLTALGFAAVATLGYGAEHLVFAVQGARMKLDAPHTFSSTGQIPLVLLETAVLLLGHVSSGMLIGACFYRYGVRGLYLLLPALIPAAGTELLLSAGWLGAVRLLTVPLPVAALVSVLLAAAGFAATVPVLRRTVIRTANPAANQPGWAIG</sequence>
<feature type="transmembrane region" description="Helical" evidence="1">
    <location>
        <begin position="21"/>
        <end position="42"/>
    </location>
</feature>
<dbReference type="KEGG" id="kal:KALB_3022"/>
<accession>W5W6J7</accession>
<keyword evidence="1" id="KW-0472">Membrane</keyword>
<keyword evidence="1" id="KW-1133">Transmembrane helix</keyword>
<name>W5W6J7_9PSEU</name>
<keyword evidence="3" id="KW-1185">Reference proteome</keyword>
<feature type="transmembrane region" description="Helical" evidence="1">
    <location>
        <begin position="87"/>
        <end position="111"/>
    </location>
</feature>
<reference evidence="2 3" key="1">
    <citation type="journal article" date="2014" name="BMC Genomics">
        <title>Complete genome sequence of producer of the glycopeptide antibiotic Aculeximycin Kutzneria albida DSM 43870T, a representative of minor genus of Pseudonocardiaceae.</title>
        <authorList>
            <person name="Rebets Y."/>
            <person name="Tokovenko B."/>
            <person name="Lushchyk I."/>
            <person name="Ruckert C."/>
            <person name="Zaburannyi N."/>
            <person name="Bechthold A."/>
            <person name="Kalinowski J."/>
            <person name="Luzhetskyy A."/>
        </authorList>
    </citation>
    <scope>NUCLEOTIDE SEQUENCE [LARGE SCALE GENOMIC DNA]</scope>
    <source>
        <strain evidence="2">DSM 43870</strain>
    </source>
</reference>
<evidence type="ECO:0000313" key="2">
    <source>
        <dbReference type="EMBL" id="AHH96390.1"/>
    </source>
</evidence>
<dbReference type="STRING" id="1449976.KALB_3022"/>
<feature type="transmembrane region" description="Helical" evidence="1">
    <location>
        <begin position="141"/>
        <end position="165"/>
    </location>
</feature>
<dbReference type="EMBL" id="CP007155">
    <property type="protein sequence ID" value="AHH96390.1"/>
    <property type="molecule type" value="Genomic_DNA"/>
</dbReference>
<gene>
    <name evidence="2" type="ORF">KALB_3022</name>
</gene>
<evidence type="ECO:0000256" key="1">
    <source>
        <dbReference type="SAM" id="Phobius"/>
    </source>
</evidence>
<dbReference type="eggNOG" id="ENOG5033MCT">
    <property type="taxonomic scope" value="Bacteria"/>
</dbReference>
<feature type="transmembrane region" description="Helical" evidence="1">
    <location>
        <begin position="54"/>
        <end position="75"/>
    </location>
</feature>